<protein>
    <submittedName>
        <fullName evidence="1">7397_t:CDS:1</fullName>
    </submittedName>
</protein>
<sequence length="85" mass="9904">MSYELVARKLYFFEYELAACKLGSFECVYIFELFATSLILVEEESLPLFHLSSSLFLSTVQPKPKGLSIQYHSHQRIQKESLSHR</sequence>
<accession>A0ACA9P9V3</accession>
<feature type="non-terminal residue" evidence="1">
    <location>
        <position position="85"/>
    </location>
</feature>
<dbReference type="EMBL" id="CAJVQC010019210">
    <property type="protein sequence ID" value="CAG8699379.1"/>
    <property type="molecule type" value="Genomic_DNA"/>
</dbReference>
<proteinExistence type="predicted"/>
<gene>
    <name evidence="1" type="ORF">RPERSI_LOCUS9948</name>
</gene>
<reference evidence="1" key="1">
    <citation type="submission" date="2021-06" db="EMBL/GenBank/DDBJ databases">
        <authorList>
            <person name="Kallberg Y."/>
            <person name="Tangrot J."/>
            <person name="Rosling A."/>
        </authorList>
    </citation>
    <scope>NUCLEOTIDE SEQUENCE</scope>
    <source>
        <strain evidence="1">MA461A</strain>
    </source>
</reference>
<dbReference type="Proteomes" id="UP000789920">
    <property type="component" value="Unassembled WGS sequence"/>
</dbReference>
<keyword evidence="2" id="KW-1185">Reference proteome</keyword>
<evidence type="ECO:0000313" key="2">
    <source>
        <dbReference type="Proteomes" id="UP000789920"/>
    </source>
</evidence>
<comment type="caution">
    <text evidence="1">The sequence shown here is derived from an EMBL/GenBank/DDBJ whole genome shotgun (WGS) entry which is preliminary data.</text>
</comment>
<evidence type="ECO:0000313" key="1">
    <source>
        <dbReference type="EMBL" id="CAG8699379.1"/>
    </source>
</evidence>
<organism evidence="1 2">
    <name type="scientific">Racocetra persica</name>
    <dbReference type="NCBI Taxonomy" id="160502"/>
    <lineage>
        <taxon>Eukaryota</taxon>
        <taxon>Fungi</taxon>
        <taxon>Fungi incertae sedis</taxon>
        <taxon>Mucoromycota</taxon>
        <taxon>Glomeromycotina</taxon>
        <taxon>Glomeromycetes</taxon>
        <taxon>Diversisporales</taxon>
        <taxon>Gigasporaceae</taxon>
        <taxon>Racocetra</taxon>
    </lineage>
</organism>
<name>A0ACA9P9V3_9GLOM</name>